<proteinExistence type="predicted"/>
<feature type="compositionally biased region" description="Polar residues" evidence="1">
    <location>
        <begin position="313"/>
        <end position="330"/>
    </location>
</feature>
<dbReference type="EMBL" id="JASUXU010000132">
    <property type="protein sequence ID" value="KAK0304281.1"/>
    <property type="molecule type" value="Genomic_DNA"/>
</dbReference>
<feature type="compositionally biased region" description="Basic and acidic residues" evidence="1">
    <location>
        <begin position="539"/>
        <end position="553"/>
    </location>
</feature>
<evidence type="ECO:0000256" key="1">
    <source>
        <dbReference type="SAM" id="MobiDB-lite"/>
    </source>
</evidence>
<sequence length="553" mass="58679">MHASVLLEVICDPLGLKHPDRSHTSLNERMWYLSATTGNSGHRKRAENPKLYIVTRKVDKMVDGRHSTRRAVREGRASLVSKAAADSATLGQRSKRARTQRSRKASDTAAPPKRKRGQADNASPAKKQKKPIPVASPKKANKTLIAQKPAEEQTPDVQEAQAQPAQAHDVDSPEQIEADYKWMQGESDRLIGLRHTESYQDQLTVLFASEPWLRQAAREAREEEEAYLESLEQGRPPPLITSSEAGNEICNDRLDTEAFAKSKHGQSGFAPNPGPGIQFCGTKLAISSPPGDTASSSRQVPVAPVLDVSPDLTTTVSAPDASSTDPTTAVQAHVPEAPVPFNTAVPSSAVDSPDATTAVPGPAPKATEPDPAVPAPAPKPIDPATTVPGHTSDPAPRAPTASRVEPEHSTAPPLSTTALSPTYSAVPPDNEHTSPPAENPLQPATTTLIPESEDPGTDIGEDFSSLFGGEGETPPLPAAAEEKPAPLALPKPVPEPAHTSEELASPVRFVGSLPGLNLDLSRFPTLNPVKGTGKIFMPKVDKRADKDSAGPRE</sequence>
<evidence type="ECO:0000313" key="3">
    <source>
        <dbReference type="Proteomes" id="UP001168146"/>
    </source>
</evidence>
<organism evidence="2 3">
    <name type="scientific">Friedmanniomyces endolithicus</name>
    <dbReference type="NCBI Taxonomy" id="329885"/>
    <lineage>
        <taxon>Eukaryota</taxon>
        <taxon>Fungi</taxon>
        <taxon>Dikarya</taxon>
        <taxon>Ascomycota</taxon>
        <taxon>Pezizomycotina</taxon>
        <taxon>Dothideomycetes</taxon>
        <taxon>Dothideomycetidae</taxon>
        <taxon>Mycosphaerellales</taxon>
        <taxon>Teratosphaeriaceae</taxon>
        <taxon>Friedmanniomyces</taxon>
    </lineage>
</organism>
<dbReference type="Proteomes" id="UP001168146">
    <property type="component" value="Unassembled WGS sequence"/>
</dbReference>
<name>A0AAN6J4K8_9PEZI</name>
<reference evidence="2" key="1">
    <citation type="submission" date="2021-12" db="EMBL/GenBank/DDBJ databases">
        <title>Black yeast isolated from Biological Soil Crust.</title>
        <authorList>
            <person name="Kurbessoian T."/>
        </authorList>
    </citation>
    <scope>NUCLEOTIDE SEQUENCE</scope>
    <source>
        <strain evidence="2">CCFEE 5208</strain>
    </source>
</reference>
<comment type="caution">
    <text evidence="2">The sequence shown here is derived from an EMBL/GenBank/DDBJ whole genome shotgun (WGS) entry which is preliminary data.</text>
</comment>
<feature type="region of interest" description="Disordered" evidence="1">
    <location>
        <begin position="520"/>
        <end position="553"/>
    </location>
</feature>
<feature type="region of interest" description="Disordered" evidence="1">
    <location>
        <begin position="313"/>
        <end position="500"/>
    </location>
</feature>
<feature type="region of interest" description="Disordered" evidence="1">
    <location>
        <begin position="64"/>
        <end position="173"/>
    </location>
</feature>
<feature type="compositionally biased region" description="Acidic residues" evidence="1">
    <location>
        <begin position="451"/>
        <end position="461"/>
    </location>
</feature>
<feature type="compositionally biased region" description="Basic residues" evidence="1">
    <location>
        <begin position="93"/>
        <end position="103"/>
    </location>
</feature>
<dbReference type="AlphaFoldDB" id="A0AAN6J4K8"/>
<gene>
    <name evidence="2" type="ORF">LTR82_017276</name>
</gene>
<evidence type="ECO:0000313" key="2">
    <source>
        <dbReference type="EMBL" id="KAK0304281.1"/>
    </source>
</evidence>
<feature type="compositionally biased region" description="Basic and acidic residues" evidence="1">
    <location>
        <begin position="64"/>
        <end position="76"/>
    </location>
</feature>
<feature type="compositionally biased region" description="Polar residues" evidence="1">
    <location>
        <begin position="412"/>
        <end position="423"/>
    </location>
</feature>
<feature type="compositionally biased region" description="Pro residues" evidence="1">
    <location>
        <begin position="371"/>
        <end position="381"/>
    </location>
</feature>
<accession>A0AAN6J4K8</accession>
<protein>
    <submittedName>
        <fullName evidence="2">Uncharacterized protein</fullName>
    </submittedName>
</protein>